<accession>A0A1B9P042</accession>
<dbReference type="Proteomes" id="UP000093523">
    <property type="component" value="Unassembled WGS sequence"/>
</dbReference>
<evidence type="ECO:0000313" key="1">
    <source>
        <dbReference type="EMBL" id="OCH21683.1"/>
    </source>
</evidence>
<proteinExistence type="predicted"/>
<dbReference type="AlphaFoldDB" id="A0A1B9P042"/>
<evidence type="ECO:0000313" key="2">
    <source>
        <dbReference type="Proteomes" id="UP000093523"/>
    </source>
</evidence>
<gene>
    <name evidence="1" type="ORF">A6E04_07405</name>
</gene>
<reference evidence="1 2" key="1">
    <citation type="submission" date="2016-06" db="EMBL/GenBank/DDBJ databases">
        <authorList>
            <person name="Kjaerup R.B."/>
            <person name="Dalgaard T.S."/>
            <person name="Juul-Madsen H.R."/>
        </authorList>
    </citation>
    <scope>NUCLEOTIDE SEQUENCE [LARGE SCALE GENOMIC DNA]</scope>
    <source>
        <strain evidence="1 2">1S159</strain>
    </source>
</reference>
<organism evidence="1 2">
    <name type="scientific">Aliivibrio logei</name>
    <name type="common">Vibrio logei</name>
    <dbReference type="NCBI Taxonomy" id="688"/>
    <lineage>
        <taxon>Bacteria</taxon>
        <taxon>Pseudomonadati</taxon>
        <taxon>Pseudomonadota</taxon>
        <taxon>Gammaproteobacteria</taxon>
        <taxon>Vibrionales</taxon>
        <taxon>Vibrionaceae</taxon>
        <taxon>Aliivibrio</taxon>
    </lineage>
</organism>
<sequence>MPNIFFNQKRSNSAAMPLRYGGENKKWSEYVYKDVRGLKKISLTFEIPLSILIARIKKGKTLHEAVTHCNEE</sequence>
<dbReference type="EMBL" id="MAJU01000008">
    <property type="protein sequence ID" value="OCH21683.1"/>
    <property type="molecule type" value="Genomic_DNA"/>
</dbReference>
<protein>
    <submittedName>
        <fullName evidence="1">Uncharacterized protein</fullName>
    </submittedName>
</protein>
<name>A0A1B9P042_ALILO</name>
<dbReference type="STRING" id="688.A6E04_07405"/>
<comment type="caution">
    <text evidence="1">The sequence shown here is derived from an EMBL/GenBank/DDBJ whole genome shotgun (WGS) entry which is preliminary data.</text>
</comment>